<evidence type="ECO:0000313" key="16">
    <source>
        <dbReference type="EMBL" id="HIU47957.1"/>
    </source>
</evidence>
<reference evidence="16" key="1">
    <citation type="submission" date="2020-10" db="EMBL/GenBank/DDBJ databases">
        <authorList>
            <person name="Gilroy R."/>
        </authorList>
    </citation>
    <scope>NUCLEOTIDE SEQUENCE</scope>
    <source>
        <strain evidence="16">ChiSjej4B22-9803</strain>
    </source>
</reference>
<dbReference type="Gene3D" id="3.40.50.620">
    <property type="entry name" value="HUPs"/>
    <property type="match status" value="1"/>
</dbReference>
<comment type="caution">
    <text evidence="16">The sequence shown here is derived from an EMBL/GenBank/DDBJ whole genome shotgun (WGS) entry which is preliminary data.</text>
</comment>
<dbReference type="InterPro" id="IPR006674">
    <property type="entry name" value="HD_domain"/>
</dbReference>
<dbReference type="GO" id="GO:0005524">
    <property type="term" value="F:ATP binding"/>
    <property type="evidence" value="ECO:0007669"/>
    <property type="project" value="UniProtKB-KW"/>
</dbReference>
<dbReference type="PANTHER" id="PTHR39321:SF3">
    <property type="entry name" value="PHOSPHOPANTETHEINE ADENYLYLTRANSFERASE"/>
    <property type="match status" value="1"/>
</dbReference>
<evidence type="ECO:0000256" key="1">
    <source>
        <dbReference type="ARBA" id="ARBA00002324"/>
    </source>
</evidence>
<dbReference type="AlphaFoldDB" id="A0A9D1LU54"/>
<reference evidence="16" key="2">
    <citation type="journal article" date="2021" name="PeerJ">
        <title>Extensive microbial diversity within the chicken gut microbiome revealed by metagenomics and culture.</title>
        <authorList>
            <person name="Gilroy R."/>
            <person name="Ravi A."/>
            <person name="Getino M."/>
            <person name="Pursley I."/>
            <person name="Horton D.L."/>
            <person name="Alikhan N.F."/>
            <person name="Baker D."/>
            <person name="Gharbi K."/>
            <person name="Hall N."/>
            <person name="Watson M."/>
            <person name="Adriaenssens E.M."/>
            <person name="Foster-Nyarko E."/>
            <person name="Jarju S."/>
            <person name="Secka A."/>
            <person name="Antonio M."/>
            <person name="Oren A."/>
            <person name="Chaudhuri R.R."/>
            <person name="La Ragione R."/>
            <person name="Hildebrand F."/>
            <person name="Pallen M.J."/>
        </authorList>
    </citation>
    <scope>NUCLEOTIDE SEQUENCE</scope>
    <source>
        <strain evidence="16">ChiSjej4B22-9803</strain>
    </source>
</reference>
<feature type="domain" description="HD" evidence="15">
    <location>
        <begin position="215"/>
        <end position="331"/>
    </location>
</feature>
<dbReference type="EC" id="2.7.7.18" evidence="14"/>
<comment type="similarity">
    <text evidence="14">Belongs to the NadD family.</text>
</comment>
<dbReference type="Pfam" id="PF01966">
    <property type="entry name" value="HD"/>
    <property type="match status" value="1"/>
</dbReference>
<evidence type="ECO:0000256" key="8">
    <source>
        <dbReference type="ARBA" id="ARBA00022801"/>
    </source>
</evidence>
<keyword evidence="8" id="KW-0378">Hydrolase</keyword>
<comment type="catalytic activity">
    <reaction evidence="13">
        <text>P(1),P(4)-bis(5'-adenosyl) tetraphosphate + H2O = 2 ADP + 2 H(+)</text>
        <dbReference type="Rhea" id="RHEA:24252"/>
        <dbReference type="ChEBI" id="CHEBI:15377"/>
        <dbReference type="ChEBI" id="CHEBI:15378"/>
        <dbReference type="ChEBI" id="CHEBI:58141"/>
        <dbReference type="ChEBI" id="CHEBI:456216"/>
        <dbReference type="EC" id="3.6.1.41"/>
    </reaction>
</comment>
<dbReference type="EMBL" id="DVND01000025">
    <property type="protein sequence ID" value="HIU47957.1"/>
    <property type="molecule type" value="Genomic_DNA"/>
</dbReference>
<dbReference type="InterPro" id="IPR014729">
    <property type="entry name" value="Rossmann-like_a/b/a_fold"/>
</dbReference>
<comment type="catalytic activity">
    <reaction evidence="12 14">
        <text>nicotinate beta-D-ribonucleotide + ATP + H(+) = deamido-NAD(+) + diphosphate</text>
        <dbReference type="Rhea" id="RHEA:22860"/>
        <dbReference type="ChEBI" id="CHEBI:15378"/>
        <dbReference type="ChEBI" id="CHEBI:30616"/>
        <dbReference type="ChEBI" id="CHEBI:33019"/>
        <dbReference type="ChEBI" id="CHEBI:57502"/>
        <dbReference type="ChEBI" id="CHEBI:58437"/>
        <dbReference type="EC" id="2.7.7.18"/>
    </reaction>
</comment>
<evidence type="ECO:0000256" key="4">
    <source>
        <dbReference type="ARBA" id="ARBA00022679"/>
    </source>
</evidence>
<evidence type="ECO:0000256" key="6">
    <source>
        <dbReference type="ARBA" id="ARBA00022723"/>
    </source>
</evidence>
<dbReference type="CDD" id="cd00077">
    <property type="entry name" value="HDc"/>
    <property type="match status" value="1"/>
</dbReference>
<evidence type="ECO:0000256" key="13">
    <source>
        <dbReference type="ARBA" id="ARBA00049417"/>
    </source>
</evidence>
<sequence length="385" mass="43614">MRKIGLMGGTFNPIHNAHLQLAKTAMEEYGLKEILFMTSGNPPHKREAVVLDKTIRHRMVQLAVAPYSRFVPCDDEVRREAYSYTADTLQRLQKARPDASIYFIIGADSLHQFKDWYMPDKIAKLCTLLVFPRTGYSLQRDMEAARVQFGAAVQELHAAQMDVSSTMLRDWIAEGRNISAYVPEVVYAFIKNYKLYQRREGTMEEQLAGMLSPKRFRHSLGVRDTAVELARRFGADEERAEIAGLLHDCAKNLPVEEQLAMCRDLGVELDRWELENPGALAHAKLGAELVKCLFDVSDEAVSSAIRWHTLGRAGMSDLEKIIFAADMVEPNRKYPEAEELRKAVYADLDRGVLACVDATIVWNEQKGAAVHPNAYALRDWLKNKI</sequence>
<dbReference type="Gene3D" id="1.10.3210.10">
    <property type="entry name" value="Hypothetical protein af1432"/>
    <property type="match status" value="1"/>
</dbReference>
<evidence type="ECO:0000256" key="11">
    <source>
        <dbReference type="ARBA" id="ARBA00023027"/>
    </source>
</evidence>
<organism evidence="16 17">
    <name type="scientific">Candidatus Avimonoglobus intestinipullorum</name>
    <dbReference type="NCBI Taxonomy" id="2840699"/>
    <lineage>
        <taxon>Bacteria</taxon>
        <taxon>Bacillati</taxon>
        <taxon>Bacillota</taxon>
        <taxon>Clostridia</taxon>
        <taxon>Eubacteriales</taxon>
        <taxon>Candidatus Avimonoglobus</taxon>
    </lineage>
</organism>
<dbReference type="PANTHER" id="PTHR39321">
    <property type="entry name" value="NICOTINATE-NUCLEOTIDE ADENYLYLTRANSFERASE-RELATED"/>
    <property type="match status" value="1"/>
</dbReference>
<dbReference type="Proteomes" id="UP000824111">
    <property type="component" value="Unassembled WGS sequence"/>
</dbReference>
<evidence type="ECO:0000259" key="15">
    <source>
        <dbReference type="PROSITE" id="PS51831"/>
    </source>
</evidence>
<keyword evidence="11 14" id="KW-0520">NAD</keyword>
<evidence type="ECO:0000256" key="2">
    <source>
        <dbReference type="ARBA" id="ARBA00005019"/>
    </source>
</evidence>
<keyword evidence="10" id="KW-0408">Iron</keyword>
<keyword evidence="5 14" id="KW-0548">Nucleotidyltransferase</keyword>
<keyword evidence="9 14" id="KW-0067">ATP-binding</keyword>
<comment type="pathway">
    <text evidence="2 14">Cofactor biosynthesis; NAD(+) biosynthesis; deamido-NAD(+) from nicotinate D-ribonucleotide: step 1/1.</text>
</comment>
<dbReference type="NCBIfam" id="TIGR00488">
    <property type="entry name" value="bis(5'-nucleosyl)-tetraphosphatase (symmetrical) YqeK"/>
    <property type="match status" value="1"/>
</dbReference>
<evidence type="ECO:0000256" key="5">
    <source>
        <dbReference type="ARBA" id="ARBA00022695"/>
    </source>
</evidence>
<dbReference type="SUPFAM" id="SSF109604">
    <property type="entry name" value="HD-domain/PDEase-like"/>
    <property type="match status" value="1"/>
</dbReference>
<accession>A0A9D1LU54</accession>
<evidence type="ECO:0000256" key="9">
    <source>
        <dbReference type="ARBA" id="ARBA00022840"/>
    </source>
</evidence>
<dbReference type="GO" id="GO:0004515">
    <property type="term" value="F:nicotinate-nucleotide adenylyltransferase activity"/>
    <property type="evidence" value="ECO:0007669"/>
    <property type="project" value="UniProtKB-UniRule"/>
</dbReference>
<proteinExistence type="inferred from homology"/>
<evidence type="ECO:0000256" key="10">
    <source>
        <dbReference type="ARBA" id="ARBA00023004"/>
    </source>
</evidence>
<dbReference type="SUPFAM" id="SSF52374">
    <property type="entry name" value="Nucleotidylyl transferase"/>
    <property type="match status" value="1"/>
</dbReference>
<evidence type="ECO:0000256" key="7">
    <source>
        <dbReference type="ARBA" id="ARBA00022741"/>
    </source>
</evidence>
<evidence type="ECO:0000256" key="3">
    <source>
        <dbReference type="ARBA" id="ARBA00022642"/>
    </source>
</evidence>
<dbReference type="HAMAP" id="MF_00244">
    <property type="entry name" value="NaMN_adenylyltr"/>
    <property type="match status" value="1"/>
</dbReference>
<dbReference type="SMART" id="SM00471">
    <property type="entry name" value="HDc"/>
    <property type="match status" value="1"/>
</dbReference>
<keyword evidence="3 14" id="KW-0662">Pyridine nucleotide biosynthesis</keyword>
<evidence type="ECO:0000313" key="17">
    <source>
        <dbReference type="Proteomes" id="UP000824111"/>
    </source>
</evidence>
<dbReference type="GO" id="GO:0008803">
    <property type="term" value="F:bis(5'-nucleosyl)-tetraphosphatase (symmetrical) activity"/>
    <property type="evidence" value="ECO:0007669"/>
    <property type="project" value="UniProtKB-EC"/>
</dbReference>
<gene>
    <name evidence="14 16" type="primary">nadD</name>
    <name evidence="16" type="ORF">IAB04_01185</name>
</gene>
<dbReference type="InterPro" id="IPR004821">
    <property type="entry name" value="Cyt_trans-like"/>
</dbReference>
<dbReference type="PROSITE" id="PS51831">
    <property type="entry name" value="HD"/>
    <property type="match status" value="1"/>
</dbReference>
<keyword evidence="7 14" id="KW-0547">Nucleotide-binding</keyword>
<evidence type="ECO:0000256" key="14">
    <source>
        <dbReference type="HAMAP-Rule" id="MF_00244"/>
    </source>
</evidence>
<keyword evidence="4 14" id="KW-0808">Transferase</keyword>
<keyword evidence="6" id="KW-0479">Metal-binding</keyword>
<dbReference type="NCBIfam" id="NF000840">
    <property type="entry name" value="PRK00071.1-3"/>
    <property type="match status" value="1"/>
</dbReference>
<dbReference type="InterPro" id="IPR005248">
    <property type="entry name" value="NadD/NMNAT"/>
</dbReference>
<dbReference type="Pfam" id="PF01467">
    <property type="entry name" value="CTP_transf_like"/>
    <property type="match status" value="1"/>
</dbReference>
<dbReference type="GO" id="GO:0046872">
    <property type="term" value="F:metal ion binding"/>
    <property type="evidence" value="ECO:0007669"/>
    <property type="project" value="UniProtKB-KW"/>
</dbReference>
<comment type="function">
    <text evidence="1 14">Catalyzes the reversible adenylation of nicotinate mononucleotide (NaMN) to nicotinic acid adenine dinucleotide (NaAD).</text>
</comment>
<dbReference type="GO" id="GO:0009435">
    <property type="term" value="P:NAD+ biosynthetic process"/>
    <property type="evidence" value="ECO:0007669"/>
    <property type="project" value="UniProtKB-UniRule"/>
</dbReference>
<dbReference type="CDD" id="cd02165">
    <property type="entry name" value="NMNAT"/>
    <property type="match status" value="1"/>
</dbReference>
<dbReference type="InterPro" id="IPR003607">
    <property type="entry name" value="HD/PDEase_dom"/>
</dbReference>
<protein>
    <recommendedName>
        <fullName evidence="14">Probable nicotinate-nucleotide adenylyltransferase</fullName>
        <ecNumber evidence="14">2.7.7.18</ecNumber>
    </recommendedName>
    <alternativeName>
        <fullName evidence="14">Deamido-NAD(+) diphosphorylase</fullName>
    </alternativeName>
    <alternativeName>
        <fullName evidence="14">Deamido-NAD(+) pyrophosphorylase</fullName>
    </alternativeName>
    <alternativeName>
        <fullName evidence="14">Nicotinate mononucleotide adenylyltransferase</fullName>
        <shortName evidence="14">NaMN adenylyltransferase</shortName>
    </alternativeName>
</protein>
<evidence type="ECO:0000256" key="12">
    <source>
        <dbReference type="ARBA" id="ARBA00048721"/>
    </source>
</evidence>
<name>A0A9D1LU54_9FIRM</name>
<dbReference type="InterPro" id="IPR005249">
    <property type="entry name" value="YqeK"/>
</dbReference>
<dbReference type="NCBIfam" id="TIGR00125">
    <property type="entry name" value="cyt_tran_rel"/>
    <property type="match status" value="1"/>
</dbReference>
<dbReference type="NCBIfam" id="TIGR00482">
    <property type="entry name" value="nicotinate (nicotinamide) nucleotide adenylyltransferase"/>
    <property type="match status" value="1"/>
</dbReference>